<evidence type="ECO:0000256" key="5">
    <source>
        <dbReference type="ARBA" id="ARBA00022525"/>
    </source>
</evidence>
<comment type="cofactor">
    <cofactor evidence="2 10">
        <name>Ca(2+)</name>
        <dbReference type="ChEBI" id="CHEBI:29108"/>
    </cofactor>
</comment>
<dbReference type="InterPro" id="IPR012334">
    <property type="entry name" value="Pectin_lyas_fold"/>
</dbReference>
<evidence type="ECO:0000256" key="9">
    <source>
        <dbReference type="ARBA" id="ARBA00025679"/>
    </source>
</evidence>
<dbReference type="InterPro" id="IPR011050">
    <property type="entry name" value="Pectin_lyase_fold/virulence"/>
</dbReference>
<evidence type="ECO:0000256" key="4">
    <source>
        <dbReference type="ARBA" id="ARBA00006463"/>
    </source>
</evidence>
<accession>A0A1S8BAI1</accession>
<evidence type="ECO:0000313" key="11">
    <source>
        <dbReference type="EMBL" id="OMP84434.1"/>
    </source>
</evidence>
<dbReference type="SUPFAM" id="SSF51126">
    <property type="entry name" value="Pectin lyase-like"/>
    <property type="match status" value="1"/>
</dbReference>
<dbReference type="InterPro" id="IPR004898">
    <property type="entry name" value="Pectate_lyase_PlyH/PlyE-like"/>
</dbReference>
<gene>
    <name evidence="11" type="ORF">BK809_0000216</name>
</gene>
<dbReference type="AlphaFoldDB" id="A0A1S8BAI1"/>
<keyword evidence="7 10" id="KW-0106">Calcium</keyword>
<keyword evidence="8 10" id="KW-0456">Lyase</keyword>
<evidence type="ECO:0000313" key="12">
    <source>
        <dbReference type="Proteomes" id="UP000190776"/>
    </source>
</evidence>
<evidence type="ECO:0000256" key="7">
    <source>
        <dbReference type="ARBA" id="ARBA00022837"/>
    </source>
</evidence>
<keyword evidence="5 10" id="KW-0964">Secreted</keyword>
<dbReference type="PANTHER" id="PTHR33407:SF9">
    <property type="entry name" value="PECTATE LYASE F-RELATED"/>
    <property type="match status" value="1"/>
</dbReference>
<comment type="subcellular location">
    <subcellularLocation>
        <location evidence="3 10">Secreted</location>
    </subcellularLocation>
</comment>
<dbReference type="STRING" id="420778.A0A1S8BAI1"/>
<dbReference type="OrthoDB" id="441042at2759"/>
<dbReference type="GO" id="GO:0005576">
    <property type="term" value="C:extracellular region"/>
    <property type="evidence" value="ECO:0007669"/>
    <property type="project" value="UniProtKB-SubCell"/>
</dbReference>
<reference evidence="11 12" key="1">
    <citation type="submission" date="2017-01" db="EMBL/GenBank/DDBJ databases">
        <title>Draft genome sequence of Diplodia seriata F98.1, a fungal species involved in grapevine trunk diseases.</title>
        <authorList>
            <person name="Robert-Siegwald G."/>
            <person name="Vallet J."/>
            <person name="Abou-Mansour E."/>
            <person name="Xu J."/>
            <person name="Rey P."/>
            <person name="Bertsch C."/>
            <person name="Rego C."/>
            <person name="Larignon P."/>
            <person name="Fontaine F."/>
            <person name="Lebrun M.-H."/>
        </authorList>
    </citation>
    <scope>NUCLEOTIDE SEQUENCE [LARGE SCALE GENOMIC DNA]</scope>
    <source>
        <strain evidence="11 12">F98.1</strain>
    </source>
</reference>
<evidence type="ECO:0000256" key="1">
    <source>
        <dbReference type="ARBA" id="ARBA00000695"/>
    </source>
</evidence>
<dbReference type="Pfam" id="PF03211">
    <property type="entry name" value="Pectate_lyase"/>
    <property type="match status" value="1"/>
</dbReference>
<dbReference type="EMBL" id="MSZU01000093">
    <property type="protein sequence ID" value="OMP84434.1"/>
    <property type="molecule type" value="Genomic_DNA"/>
</dbReference>
<dbReference type="Gene3D" id="2.160.20.10">
    <property type="entry name" value="Single-stranded right-handed beta-helix, Pectin lyase-like"/>
    <property type="match status" value="1"/>
</dbReference>
<evidence type="ECO:0000256" key="8">
    <source>
        <dbReference type="ARBA" id="ARBA00023239"/>
    </source>
</evidence>
<name>A0A1S8BAI1_9PEZI</name>
<comment type="function">
    <text evidence="9 10">Pectinolytic enzyme consist of four classes of enzymes: pectin lyase, polygalacturonase, pectin methylesterase and rhamnogalacturonase. Among pectinolytic enzymes, pectin lyase is the most important in depolymerization of pectin, since it cleaves internal glycosidic bonds of highly methylated pectins. Favors pectate, the anion, over pectin, the methyl ester.</text>
</comment>
<evidence type="ECO:0000256" key="2">
    <source>
        <dbReference type="ARBA" id="ARBA00001913"/>
    </source>
</evidence>
<proteinExistence type="inferred from homology"/>
<dbReference type="GO" id="GO:0030570">
    <property type="term" value="F:pectate lyase activity"/>
    <property type="evidence" value="ECO:0007669"/>
    <property type="project" value="UniProtKB-UniRule"/>
</dbReference>
<evidence type="ECO:0000256" key="3">
    <source>
        <dbReference type="ARBA" id="ARBA00004613"/>
    </source>
</evidence>
<dbReference type="Proteomes" id="UP000190776">
    <property type="component" value="Unassembled WGS sequence"/>
</dbReference>
<sequence length="315" mass="33179">MKYSTTISIAASLALVNARSLGLGFTRRQSGISIPASAGVETLSEPQYITGAFDGGLKTYGRGVECSDSEGGEADAVFVLEDGATLSNAIIGADQSEGVYCLGACTVENVWWEKVCEDALSVKGNGDAKVSGGGAQGARDKVIQHNGVGTVTIDGFQVSDFGKLYRSCGNCDEQGERHVVIQNVKAYSGSYLAGINSNLGDTATITDTCANSVQVVSNFPDDMRLEMMTDVRFTSSAPSTRVTTLAKSPPRSARAPATLASTPMSPLARFLVDVMRVFSMQTLDGIYPFAGQEVASLSFFTISYFTVSIKLNACI</sequence>
<evidence type="ECO:0000256" key="10">
    <source>
        <dbReference type="RuleBase" id="RU367009"/>
    </source>
</evidence>
<comment type="caution">
    <text evidence="11">The sequence shown here is derived from an EMBL/GenBank/DDBJ whole genome shotgun (WGS) entry which is preliminary data.</text>
</comment>
<keyword evidence="6" id="KW-0732">Signal</keyword>
<organism evidence="11 12">
    <name type="scientific">Diplodia seriata</name>
    <dbReference type="NCBI Taxonomy" id="420778"/>
    <lineage>
        <taxon>Eukaryota</taxon>
        <taxon>Fungi</taxon>
        <taxon>Dikarya</taxon>
        <taxon>Ascomycota</taxon>
        <taxon>Pezizomycotina</taxon>
        <taxon>Dothideomycetes</taxon>
        <taxon>Dothideomycetes incertae sedis</taxon>
        <taxon>Botryosphaeriales</taxon>
        <taxon>Botryosphaeriaceae</taxon>
        <taxon>Diplodia</taxon>
    </lineage>
</organism>
<comment type="catalytic activity">
    <reaction evidence="1 10">
        <text>Eliminative cleavage of (1-&gt;4)-alpha-D-galacturonan to give oligosaccharides with 4-deoxy-alpha-D-galact-4-enuronosyl groups at their non-reducing ends.</text>
        <dbReference type="EC" id="4.2.2.2"/>
    </reaction>
</comment>
<evidence type="ECO:0000256" key="6">
    <source>
        <dbReference type="ARBA" id="ARBA00022729"/>
    </source>
</evidence>
<comment type="similarity">
    <text evidence="4 10">Belongs to the polysaccharide lyase 3 family.</text>
</comment>
<dbReference type="GO" id="GO:0045490">
    <property type="term" value="P:pectin catabolic process"/>
    <property type="evidence" value="ECO:0007669"/>
    <property type="project" value="TreeGrafter"/>
</dbReference>
<dbReference type="EC" id="4.2.2.2" evidence="10"/>
<protein>
    <recommendedName>
        <fullName evidence="10">Pectate lyase</fullName>
        <ecNumber evidence="10">4.2.2.2</ecNumber>
    </recommendedName>
</protein>
<dbReference type="PANTHER" id="PTHR33407">
    <property type="entry name" value="PECTATE LYASE F-RELATED"/>
    <property type="match status" value="1"/>
</dbReference>